<evidence type="ECO:0000256" key="1">
    <source>
        <dbReference type="SAM" id="Coils"/>
    </source>
</evidence>
<feature type="compositionally biased region" description="Basic and acidic residues" evidence="2">
    <location>
        <begin position="165"/>
        <end position="179"/>
    </location>
</feature>
<dbReference type="AlphaFoldDB" id="A0A136J3X9"/>
<feature type="compositionally biased region" description="Basic and acidic residues" evidence="2">
    <location>
        <begin position="249"/>
        <end position="273"/>
    </location>
</feature>
<feature type="compositionally biased region" description="Basic residues" evidence="2">
    <location>
        <begin position="491"/>
        <end position="501"/>
    </location>
</feature>
<keyword evidence="4" id="KW-1185">Reference proteome</keyword>
<feature type="compositionally biased region" description="Polar residues" evidence="2">
    <location>
        <begin position="39"/>
        <end position="48"/>
    </location>
</feature>
<sequence length="815" mass="91449">MANGLTSTNHGSGEAVPNGDHREVDAMEDDPAMDEDMRSTTPTATRNRSWSESHRDNPLPSIEDDDDDDDFEGDRPTPARQTASWSPEKSQNWNLEAEFTAGDLQISDSPRITNTRGRPSLPSYNSRVHEFAANGTPDFRRSNDRLDRIRDREAEIAGMNFPERPATKLDDIRAREQKHSSPRAVANSKLDEIRARNSEARSASPEMVRRSMNDELEDPTWPIRPNRGFDGLETKAKDDALDEEQTSDAEFKALKNRIQERSVHRRTSHELLRRLSHATSTSPPRKASVSSAAPLNGTIPVVKEEEIEADKDEREEGRTSAELEEAKSQIRDGSAFKERPTFEHAGIRRVQSSDSIRDKRSSAVHSETDPTDRIEGEMSLFAPLDNASEKGSARASSRSPSEPGEEDTPRAARVDPLTMPTPRVTGAYVETPATLRPNGARKNRGSWRLFSHVKNANSPGGKSPLSKGTTARDARVPSGVQRRSSSMPSLRRARSRSRSRSRPPPINTAKKVSVKDDLRAIMKEQQIEDSTLDEFDGILEKTECDEDELEQEVSNTLLKVEDKSVSYDSSDRDRELEQLERVLLGIRDSKQGIARLEDRVAHSEKTDAKIKVESPSPKETSSISVTPVPTDSIIVSVPRLFQRGTFKPTKLGLSMLVFGLWLLLEGLFTQAFSGPQYACTPETPCEWSPNEPYFPYTMPFMLDEWTTGGRGRSLVWKLGEDLGDTVADVSDWITNTDFSQQDQRYMGVWERKRHRRRLRKHGLVPKWVEPPQYKGKSAAWHAAAAARRQSASQTASNDGYEYQTDDEKMDADETI</sequence>
<feature type="compositionally biased region" description="Polar residues" evidence="2">
    <location>
        <begin position="106"/>
        <end position="126"/>
    </location>
</feature>
<reference evidence="4" key="1">
    <citation type="submission" date="2016-02" db="EMBL/GenBank/DDBJ databases">
        <title>Draft genome sequence of Microdochium bolleyi, a fungal endophyte of beachgrass.</title>
        <authorList>
            <consortium name="DOE Joint Genome Institute"/>
            <person name="David A.S."/>
            <person name="May G."/>
            <person name="Haridas S."/>
            <person name="Lim J."/>
            <person name="Wang M."/>
            <person name="Labutti K."/>
            <person name="Lipzen A."/>
            <person name="Barry K."/>
            <person name="Grigoriev I.V."/>
        </authorList>
    </citation>
    <scope>NUCLEOTIDE SEQUENCE [LARGE SCALE GENOMIC DNA]</scope>
    <source>
        <strain evidence="4">J235TASD1</strain>
    </source>
</reference>
<feature type="region of interest" description="Disordered" evidence="2">
    <location>
        <begin position="153"/>
        <end position="514"/>
    </location>
</feature>
<dbReference type="InParanoid" id="A0A136J3X9"/>
<feature type="compositionally biased region" description="Acidic residues" evidence="2">
    <location>
        <begin position="803"/>
        <end position="815"/>
    </location>
</feature>
<dbReference type="Proteomes" id="UP000070501">
    <property type="component" value="Unassembled WGS sequence"/>
</dbReference>
<keyword evidence="1" id="KW-0175">Coiled coil</keyword>
<feature type="coiled-coil region" evidence="1">
    <location>
        <begin position="532"/>
        <end position="559"/>
    </location>
</feature>
<feature type="compositionally biased region" description="Basic and acidic residues" evidence="2">
    <location>
        <begin position="230"/>
        <end position="239"/>
    </location>
</feature>
<feature type="region of interest" description="Disordered" evidence="2">
    <location>
        <begin position="1"/>
        <end position="128"/>
    </location>
</feature>
<feature type="compositionally biased region" description="Basic and acidic residues" evidence="2">
    <location>
        <begin position="355"/>
        <end position="376"/>
    </location>
</feature>
<gene>
    <name evidence="3" type="ORF">Micbo1qcDRAFT_161914</name>
</gene>
<feature type="compositionally biased region" description="Polar residues" evidence="2">
    <location>
        <begin position="277"/>
        <end position="293"/>
    </location>
</feature>
<evidence type="ECO:0000256" key="2">
    <source>
        <dbReference type="SAM" id="MobiDB-lite"/>
    </source>
</evidence>
<name>A0A136J3X9_9PEZI</name>
<feature type="compositionally biased region" description="Low complexity" evidence="2">
    <location>
        <begin position="778"/>
        <end position="796"/>
    </location>
</feature>
<feature type="compositionally biased region" description="Acidic residues" evidence="2">
    <location>
        <begin position="62"/>
        <end position="72"/>
    </location>
</feature>
<accession>A0A136J3X9</accession>
<feature type="compositionally biased region" description="Basic and acidic residues" evidence="2">
    <location>
        <begin position="189"/>
        <end position="199"/>
    </location>
</feature>
<evidence type="ECO:0000313" key="4">
    <source>
        <dbReference type="Proteomes" id="UP000070501"/>
    </source>
</evidence>
<feature type="compositionally biased region" description="Polar residues" evidence="2">
    <location>
        <begin position="79"/>
        <end position="94"/>
    </location>
</feature>
<dbReference type="EMBL" id="KQ964249">
    <property type="protein sequence ID" value="KXJ91885.1"/>
    <property type="molecule type" value="Genomic_DNA"/>
</dbReference>
<feature type="compositionally biased region" description="Low complexity" evidence="2">
    <location>
        <begin position="393"/>
        <end position="402"/>
    </location>
</feature>
<dbReference type="OrthoDB" id="3439035at2759"/>
<feature type="region of interest" description="Disordered" evidence="2">
    <location>
        <begin position="778"/>
        <end position="815"/>
    </location>
</feature>
<evidence type="ECO:0000313" key="3">
    <source>
        <dbReference type="EMBL" id="KXJ91885.1"/>
    </source>
</evidence>
<feature type="compositionally biased region" description="Polar residues" evidence="2">
    <location>
        <begin position="1"/>
        <end position="11"/>
    </location>
</feature>
<proteinExistence type="predicted"/>
<feature type="compositionally biased region" description="Basic and acidic residues" evidence="2">
    <location>
        <begin position="311"/>
        <end position="346"/>
    </location>
</feature>
<protein>
    <submittedName>
        <fullName evidence="3">Uncharacterized protein</fullName>
    </submittedName>
</protein>
<dbReference type="STRING" id="196109.A0A136J3X9"/>
<organism evidence="3 4">
    <name type="scientific">Microdochium bolleyi</name>
    <dbReference type="NCBI Taxonomy" id="196109"/>
    <lineage>
        <taxon>Eukaryota</taxon>
        <taxon>Fungi</taxon>
        <taxon>Dikarya</taxon>
        <taxon>Ascomycota</taxon>
        <taxon>Pezizomycotina</taxon>
        <taxon>Sordariomycetes</taxon>
        <taxon>Xylariomycetidae</taxon>
        <taxon>Xylariales</taxon>
        <taxon>Microdochiaceae</taxon>
        <taxon>Microdochium</taxon>
    </lineage>
</organism>
<feature type="region of interest" description="Disordered" evidence="2">
    <location>
        <begin position="606"/>
        <end position="625"/>
    </location>
</feature>